<dbReference type="NCBIfam" id="TIGR00976">
    <property type="entry name" value="CocE_NonD"/>
    <property type="match status" value="1"/>
</dbReference>
<keyword evidence="1 3" id="KW-0378">Hydrolase</keyword>
<evidence type="ECO:0000313" key="3">
    <source>
        <dbReference type="EMBL" id="MBK1877807.1"/>
    </source>
</evidence>
<dbReference type="RefSeq" id="WP_200356021.1">
    <property type="nucleotide sequence ID" value="NZ_JAENIL010000022.1"/>
</dbReference>
<reference evidence="3" key="1">
    <citation type="submission" date="2021-01" db="EMBL/GenBank/DDBJ databases">
        <title>Modified the classification status of verrucomicrobia.</title>
        <authorList>
            <person name="Feng X."/>
        </authorList>
    </citation>
    <scope>NUCLEOTIDE SEQUENCE</scope>
    <source>
        <strain evidence="3">KCTC 13126</strain>
    </source>
</reference>
<dbReference type="InterPro" id="IPR029058">
    <property type="entry name" value="AB_hydrolase_fold"/>
</dbReference>
<dbReference type="Gene3D" id="3.40.50.1820">
    <property type="entry name" value="alpha/beta hydrolase"/>
    <property type="match status" value="1"/>
</dbReference>
<dbReference type="Gene3D" id="2.60.120.260">
    <property type="entry name" value="Galactose-binding domain-like"/>
    <property type="match status" value="1"/>
</dbReference>
<dbReference type="Proteomes" id="UP000617628">
    <property type="component" value="Unassembled WGS sequence"/>
</dbReference>
<evidence type="ECO:0000256" key="1">
    <source>
        <dbReference type="ARBA" id="ARBA00022801"/>
    </source>
</evidence>
<dbReference type="GO" id="GO:0008239">
    <property type="term" value="F:dipeptidyl-peptidase activity"/>
    <property type="evidence" value="ECO:0007669"/>
    <property type="project" value="InterPro"/>
</dbReference>
<sequence>MFRAILLALTFTSCLLASEKGIRLERSVMIPMRDGVRLSTDLYFPEKANEKLPVVLIRTVYGKASVIDWNPLYRELVRQGYALAIQDIRGRFESEGEYRIATGRREDGYDTVEWLTTRPWSNGKLGTVGCSYQGEAQLVLAAAKHPNHLTSIPLAPASGYYKPGRAWQSFSGGVFELAQTAGWFASNGSKVFYQPPPQVDRQEWFQSPAAALFDPAPKVDFDHYLTFLDTLPIDTLLERAGTPPSDYKLWATSNPDGPYFRDLDLVQAHDTFNIPALFIDSWYDYGPEETLEVFELFSKNALSERAAQNQFIIMAPSTHCGFSDASENTVVGDRPLGDARMPFQELQIRWLDHWLKGETNGVTNMPKVQYYLMGKNEWKSSDTWPPENSHPEKWYLSSSGQANSRLGDGTLAPKPPLASGYDSFVYDPMNPVPSLGGHTCCTGSDTEAGGYDQSEIELRNDVLVYTSEPLKEGLEVTGSIEVLLSVSSSAVDTDFTAKLVDVYPDGRAFNIQEGALRMRYRDGFENPTLIEPDQTYQIRIDLRATSNYFAPGHRIRLEVTSSNFPRWERNLNTGGNNYDETAGTIAFNTVHHSKAQPSYLLLPVVGETE</sequence>
<evidence type="ECO:0000313" key="4">
    <source>
        <dbReference type="Proteomes" id="UP000617628"/>
    </source>
</evidence>
<dbReference type="InterPro" id="IPR008979">
    <property type="entry name" value="Galactose-bd-like_sf"/>
</dbReference>
<evidence type="ECO:0000259" key="2">
    <source>
        <dbReference type="SMART" id="SM00939"/>
    </source>
</evidence>
<dbReference type="EMBL" id="JAENIL010000022">
    <property type="protein sequence ID" value="MBK1877807.1"/>
    <property type="molecule type" value="Genomic_DNA"/>
</dbReference>
<organism evidence="3 4">
    <name type="scientific">Pelagicoccus mobilis</name>
    <dbReference type="NCBI Taxonomy" id="415221"/>
    <lineage>
        <taxon>Bacteria</taxon>
        <taxon>Pseudomonadati</taxon>
        <taxon>Verrucomicrobiota</taxon>
        <taxon>Opitutia</taxon>
        <taxon>Puniceicoccales</taxon>
        <taxon>Pelagicoccaceae</taxon>
        <taxon>Pelagicoccus</taxon>
    </lineage>
</organism>
<protein>
    <submittedName>
        <fullName evidence="3">CocE/NonD family hydrolase</fullName>
    </submittedName>
</protein>
<comment type="caution">
    <text evidence="3">The sequence shown here is derived from an EMBL/GenBank/DDBJ whole genome shotgun (WGS) entry which is preliminary data.</text>
</comment>
<dbReference type="SUPFAM" id="SSF53474">
    <property type="entry name" value="alpha/beta-Hydrolases"/>
    <property type="match status" value="1"/>
</dbReference>
<name>A0A934VPZ7_9BACT</name>
<accession>A0A934VPZ7</accession>
<dbReference type="Pfam" id="PF02129">
    <property type="entry name" value="Peptidase_S15"/>
    <property type="match status" value="1"/>
</dbReference>
<dbReference type="AlphaFoldDB" id="A0A934VPZ7"/>
<dbReference type="Pfam" id="PF08530">
    <property type="entry name" value="PepX_C"/>
    <property type="match status" value="1"/>
</dbReference>
<feature type="domain" description="Xaa-Pro dipeptidyl-peptidase C-terminal" evidence="2">
    <location>
        <begin position="348"/>
        <end position="601"/>
    </location>
</feature>
<dbReference type="PANTHER" id="PTHR43056">
    <property type="entry name" value="PEPTIDASE S9 PROLYL OLIGOPEPTIDASE"/>
    <property type="match status" value="1"/>
</dbReference>
<gene>
    <name evidence="3" type="ORF">JIN87_13090</name>
</gene>
<proteinExistence type="predicted"/>
<dbReference type="InterPro" id="IPR000383">
    <property type="entry name" value="Xaa-Pro-like_dom"/>
</dbReference>
<dbReference type="InterPro" id="IPR005674">
    <property type="entry name" value="CocE/Ser_esterase"/>
</dbReference>
<dbReference type="InterPro" id="IPR050585">
    <property type="entry name" value="Xaa-Pro_dipeptidyl-ppase/CocE"/>
</dbReference>
<dbReference type="SMART" id="SM00939">
    <property type="entry name" value="PepX_C"/>
    <property type="match status" value="1"/>
</dbReference>
<dbReference type="Gene3D" id="1.10.3020.10">
    <property type="entry name" value="alpha-amino acid ester hydrolase ( Helical cap domain)"/>
    <property type="match status" value="1"/>
</dbReference>
<dbReference type="SUPFAM" id="SSF49785">
    <property type="entry name" value="Galactose-binding domain-like"/>
    <property type="match status" value="1"/>
</dbReference>
<dbReference type="InterPro" id="IPR013736">
    <property type="entry name" value="Xaa-Pro_dipept_C"/>
</dbReference>
<keyword evidence="4" id="KW-1185">Reference proteome</keyword>
<dbReference type="PANTHER" id="PTHR43056:SF10">
    <property type="entry name" value="COCE_NOND FAMILY, PUTATIVE (AFU_ORTHOLOGUE AFUA_7G00600)-RELATED"/>
    <property type="match status" value="1"/>
</dbReference>